<gene>
    <name evidence="1" type="ORF">SM757_25785</name>
</gene>
<keyword evidence="2" id="KW-1185">Reference proteome</keyword>
<name>A0ABU5IM80_9BURK</name>
<dbReference type="RefSeq" id="WP_322467592.1">
    <property type="nucleotide sequence ID" value="NZ_JAXOJX010000055.1"/>
</dbReference>
<evidence type="ECO:0000313" key="1">
    <source>
        <dbReference type="EMBL" id="MDZ5459997.1"/>
    </source>
</evidence>
<sequence>MALAQAVFGKAFPFGRRIVVTDLCGLGGTCFVCPGLGRQILVNLGGRAFAQPTRCCNSTYHAPGKLLVHELAHAWQIAHGHYYPRVWRRLLAGPNAGDAFYRPPPSLSPPWAALNLEQQATVVDEWFAPGRLGPDGWAGSPGMSPHHPYWDYVCAVIQDEHGGVSDDLG</sequence>
<dbReference type="EMBL" id="JAXOJX010000055">
    <property type="protein sequence ID" value="MDZ5459997.1"/>
    <property type="molecule type" value="Genomic_DNA"/>
</dbReference>
<dbReference type="Proteomes" id="UP001293718">
    <property type="component" value="Unassembled WGS sequence"/>
</dbReference>
<organism evidence="1 2">
    <name type="scientific">Azohydromonas lata</name>
    <dbReference type="NCBI Taxonomy" id="45677"/>
    <lineage>
        <taxon>Bacteria</taxon>
        <taxon>Pseudomonadati</taxon>
        <taxon>Pseudomonadota</taxon>
        <taxon>Betaproteobacteria</taxon>
        <taxon>Burkholderiales</taxon>
        <taxon>Sphaerotilaceae</taxon>
        <taxon>Azohydromonas</taxon>
    </lineage>
</organism>
<comment type="caution">
    <text evidence="1">The sequence shown here is derived from an EMBL/GenBank/DDBJ whole genome shotgun (WGS) entry which is preliminary data.</text>
</comment>
<proteinExistence type="predicted"/>
<protein>
    <submittedName>
        <fullName evidence="1">Uncharacterized protein</fullName>
    </submittedName>
</protein>
<accession>A0ABU5IM80</accession>
<evidence type="ECO:0000313" key="2">
    <source>
        <dbReference type="Proteomes" id="UP001293718"/>
    </source>
</evidence>
<reference evidence="1 2" key="1">
    <citation type="submission" date="2023-11" db="EMBL/GenBank/DDBJ databases">
        <title>Draft genome of Azohydromonas lata strain H1 (DSM1123), a polyhydroxyalkanoate producer.</title>
        <authorList>
            <person name="Traversa D."/>
            <person name="D'Addabbo P."/>
            <person name="Pazzani C."/>
            <person name="Manzari C."/>
            <person name="Chiara M."/>
            <person name="Scrascia M."/>
        </authorList>
    </citation>
    <scope>NUCLEOTIDE SEQUENCE [LARGE SCALE GENOMIC DNA]</scope>
    <source>
        <strain evidence="1 2">H1</strain>
    </source>
</reference>